<protein>
    <submittedName>
        <fullName evidence="1">Uncharacterized protein</fullName>
    </submittedName>
</protein>
<dbReference type="Proteomes" id="UP000326006">
    <property type="component" value="Segment"/>
</dbReference>
<accession>A0A5H2V0J2</accession>
<evidence type="ECO:0000313" key="1">
    <source>
        <dbReference type="EMBL" id="AZU99361.1"/>
    </source>
</evidence>
<evidence type="ECO:0000313" key="2">
    <source>
        <dbReference type="Proteomes" id="UP000326006"/>
    </source>
</evidence>
<gene>
    <name evidence="1" type="ORF">APK32_12</name>
</gene>
<name>A0A5H2V0J2_9CAUD</name>
<organism evidence="1 2">
    <name type="scientific">Acinetobacter phage vB_AbaP_APK32</name>
    <dbReference type="NCBI Taxonomy" id="2500563"/>
    <lineage>
        <taxon>Viruses</taxon>
        <taxon>Duplodnaviria</taxon>
        <taxon>Heunggongvirae</taxon>
        <taxon>Uroviricota</taxon>
        <taxon>Caudoviricetes</taxon>
        <taxon>Autographivirales</taxon>
        <taxon>Autoscriptoviridae</taxon>
        <taxon>Beijerinckvirinae</taxon>
        <taxon>Friunavirus</taxon>
        <taxon>Friunavirus APK32</taxon>
    </lineage>
</organism>
<proteinExistence type="predicted"/>
<keyword evidence="2" id="KW-1185">Reference proteome</keyword>
<reference evidence="1 2" key="1">
    <citation type="submission" date="2018-12" db="EMBL/GenBank/DDBJ databases">
        <authorList>
            <person name="Popova A.V."/>
            <person name="Shneider M.M."/>
            <person name="Mikhailova Y.V."/>
            <person name="Shagin D.A."/>
        </authorList>
    </citation>
    <scope>NUCLEOTIDE SEQUENCE [LARGE SCALE GENOMIC DNA]</scope>
</reference>
<dbReference type="EMBL" id="MK257722">
    <property type="protein sequence ID" value="AZU99361.1"/>
    <property type="molecule type" value="Genomic_DNA"/>
</dbReference>
<sequence length="150" mass="16966">MTTENKYPDFCVANYSPEHFKATKKVLADCGIELCYLMPQEDYKPQYDPDNPKGIRVKGSIATVCVTSGGFRAAQIGTPLTIKTRNIYRHVGKLNIFEGPDLTDYSKTLSELTGKDITVNEYIESRTFSVKTSLFKNFLITLKAIINHFR</sequence>